<dbReference type="InterPro" id="IPR004360">
    <property type="entry name" value="Glyas_Fos-R_dOase_dom"/>
</dbReference>
<dbReference type="PROSITE" id="PS51819">
    <property type="entry name" value="VOC"/>
    <property type="match status" value="1"/>
</dbReference>
<evidence type="ECO:0000259" key="2">
    <source>
        <dbReference type="PROSITE" id="PS51819"/>
    </source>
</evidence>
<dbReference type="InterPro" id="IPR037523">
    <property type="entry name" value="VOC_core"/>
</dbReference>
<dbReference type="NCBIfam" id="NF000496">
    <property type="entry name" value="Fos_GSH"/>
    <property type="match status" value="1"/>
</dbReference>
<organism evidence="3 4">
    <name type="scientific">Aeromonas enteropelogenes</name>
    <name type="common">Aeromonas trota</name>
    <dbReference type="NCBI Taxonomy" id="29489"/>
    <lineage>
        <taxon>Bacteria</taxon>
        <taxon>Pseudomonadati</taxon>
        <taxon>Pseudomonadota</taxon>
        <taxon>Gammaproteobacteria</taxon>
        <taxon>Aeromonadales</taxon>
        <taxon>Aeromonadaceae</taxon>
        <taxon>Aeromonas</taxon>
    </lineage>
</organism>
<reference evidence="3 4" key="1">
    <citation type="submission" date="2016-02" db="EMBL/GenBank/DDBJ databases">
        <title>Draft genome sequence of Aeromonas trota strain 1999lcr isolated from cerebrospinal fluid (CSF).</title>
        <authorList>
            <person name="Dallagassa C.B."/>
            <person name="Prediger K.C."/>
            <person name="Weiss V.A."/>
            <person name="Assis F.E."/>
            <person name="Baura V."/>
            <person name="Cruz L.M."/>
            <person name="Souza E.M."/>
            <person name="Pedrosa F.O."/>
            <person name="Fadel-Picheth C.M."/>
        </authorList>
    </citation>
    <scope>NUCLEOTIDE SEQUENCE [LARGE SCALE GENOMIC DNA]</scope>
    <source>
        <strain evidence="3 4">1999lcr</strain>
    </source>
</reference>
<proteinExistence type="predicted"/>
<feature type="domain" description="VOC" evidence="2">
    <location>
        <begin position="4"/>
        <end position="112"/>
    </location>
</feature>
<dbReference type="InterPro" id="IPR029068">
    <property type="entry name" value="Glyas_Bleomycin-R_OHBP_Dase"/>
</dbReference>
<evidence type="ECO:0000313" key="4">
    <source>
        <dbReference type="Proteomes" id="UP000078435"/>
    </source>
</evidence>
<dbReference type="OrthoDB" id="4265398at2"/>
<evidence type="ECO:0000256" key="1">
    <source>
        <dbReference type="ARBA" id="ARBA00022723"/>
    </source>
</evidence>
<name>A0A175VIC9_AEREN</name>
<dbReference type="GO" id="GO:0016740">
    <property type="term" value="F:transferase activity"/>
    <property type="evidence" value="ECO:0007669"/>
    <property type="project" value="UniProtKB-KW"/>
</dbReference>
<dbReference type="PANTHER" id="PTHR36113">
    <property type="entry name" value="LYASE, PUTATIVE-RELATED-RELATED"/>
    <property type="match status" value="1"/>
</dbReference>
<dbReference type="AlphaFoldDB" id="A0A175VIC9"/>
<evidence type="ECO:0000313" key="3">
    <source>
        <dbReference type="EMBL" id="KXU80227.1"/>
    </source>
</evidence>
<dbReference type="PANTHER" id="PTHR36113:SF6">
    <property type="entry name" value="FOSFOMYCIN RESISTANCE PROTEIN FOSX"/>
    <property type="match status" value="1"/>
</dbReference>
<dbReference type="Pfam" id="PF00903">
    <property type="entry name" value="Glyoxalase"/>
    <property type="match status" value="1"/>
</dbReference>
<dbReference type="Proteomes" id="UP000078435">
    <property type="component" value="Unassembled WGS sequence"/>
</dbReference>
<dbReference type="RefSeq" id="WP_026456571.1">
    <property type="nucleotide sequence ID" value="NZ_JAAKVH010000003.1"/>
</dbReference>
<dbReference type="Gene3D" id="3.10.180.10">
    <property type="entry name" value="2,3-Dihydroxybiphenyl 1,2-Dioxygenase, domain 1"/>
    <property type="match status" value="1"/>
</dbReference>
<dbReference type="SUPFAM" id="SSF54593">
    <property type="entry name" value="Glyoxalase/Bleomycin resistance protein/Dihydroxybiphenyl dioxygenase"/>
    <property type="match status" value="1"/>
</dbReference>
<keyword evidence="3" id="KW-0808">Transferase</keyword>
<accession>A0A175VIC9</accession>
<gene>
    <name evidence="3" type="ORF">LCR_14110</name>
</gene>
<dbReference type="InterPro" id="IPR051332">
    <property type="entry name" value="Fosfomycin_Res_Enzymes"/>
</dbReference>
<comment type="caution">
    <text evidence="3">The sequence shown here is derived from an EMBL/GenBank/DDBJ whole genome shotgun (WGS) entry which is preliminary data.</text>
</comment>
<dbReference type="GO" id="GO:0046872">
    <property type="term" value="F:metal ion binding"/>
    <property type="evidence" value="ECO:0007669"/>
    <property type="project" value="UniProtKB-KW"/>
</dbReference>
<protein>
    <submittedName>
        <fullName evidence="3">Glutathione transferase</fullName>
    </submittedName>
</protein>
<keyword evidence="1" id="KW-0479">Metal-binding</keyword>
<dbReference type="EMBL" id="JMGO02000004">
    <property type="protein sequence ID" value="KXU80227.1"/>
    <property type="molecule type" value="Genomic_DNA"/>
</dbReference>
<sequence>MLTGLNHLTLTTGDLDKSLAFYVEILGFKPRVRWTRGAYLTLGELWLCLSCDHPHPARDYTHVAFSITSEHFSAFCARLRQTGTDEWKTNRSEGESFYLKDPDGHQLEIHVGNLESRLSSLRESPYEGLVWYD</sequence>